<protein>
    <submittedName>
        <fullName evidence="3">Short-chain dehydrogenase</fullName>
    </submittedName>
</protein>
<comment type="similarity">
    <text evidence="1">Belongs to the short-chain dehydrogenases/reductases (SDR) family.</text>
</comment>
<evidence type="ECO:0000313" key="4">
    <source>
        <dbReference type="Proteomes" id="UP000192276"/>
    </source>
</evidence>
<dbReference type="STRING" id="550983.A4R26_27930"/>
<proteinExistence type="inferred from homology"/>
<sequence length="275" mass="28490">MLQQKNAVIYGAGGSLGGAVAKALANAGATLFLTGRNAGPLEKIAGEIRAAGGKAEVTLVDAMDEDAVQRHLEDMVQRAGLVDISFNATGIDVVQNIPLTTMSTKDFLDPITHMMQTRFITAIAAGRVMMNQGSGVILSLTATPGGIGYPYTGGFAPACVAIETLAQNLASELGAYGVRVVNMRSGGSPDSRVFKEAMAQAPEEMEVILTKMKADTMLKRMPPMADIANVAVFLSSDMAAGITGVTVDVTCGTTAALNYRVAVSTDSRAGQKLAS</sequence>
<evidence type="ECO:0000313" key="3">
    <source>
        <dbReference type="EMBL" id="OQP54392.1"/>
    </source>
</evidence>
<comment type="caution">
    <text evidence="3">The sequence shown here is derived from an EMBL/GenBank/DDBJ whole genome shotgun (WGS) entry which is preliminary data.</text>
</comment>
<dbReference type="RefSeq" id="WP_081169333.1">
    <property type="nucleotide sequence ID" value="NZ_LWBP01000208.1"/>
</dbReference>
<keyword evidence="2" id="KW-0560">Oxidoreductase</keyword>
<dbReference type="Gene3D" id="3.40.50.720">
    <property type="entry name" value="NAD(P)-binding Rossmann-like Domain"/>
    <property type="match status" value="1"/>
</dbReference>
<keyword evidence="4" id="KW-1185">Reference proteome</keyword>
<evidence type="ECO:0000256" key="2">
    <source>
        <dbReference type="ARBA" id="ARBA00023002"/>
    </source>
</evidence>
<accession>A0A1V9F7Z2</accession>
<dbReference type="InterPro" id="IPR036291">
    <property type="entry name" value="NAD(P)-bd_dom_sf"/>
</dbReference>
<dbReference type="CDD" id="cd05233">
    <property type="entry name" value="SDR_c"/>
    <property type="match status" value="1"/>
</dbReference>
<evidence type="ECO:0000256" key="1">
    <source>
        <dbReference type="ARBA" id="ARBA00006484"/>
    </source>
</evidence>
<organism evidence="3 4">
    <name type="scientific">Niastella populi</name>
    <dbReference type="NCBI Taxonomy" id="550983"/>
    <lineage>
        <taxon>Bacteria</taxon>
        <taxon>Pseudomonadati</taxon>
        <taxon>Bacteroidota</taxon>
        <taxon>Chitinophagia</taxon>
        <taxon>Chitinophagales</taxon>
        <taxon>Chitinophagaceae</taxon>
        <taxon>Niastella</taxon>
    </lineage>
</organism>
<dbReference type="PRINTS" id="PR00081">
    <property type="entry name" value="GDHRDH"/>
</dbReference>
<gene>
    <name evidence="3" type="ORF">A4R26_27930</name>
</gene>
<dbReference type="Proteomes" id="UP000192276">
    <property type="component" value="Unassembled WGS sequence"/>
</dbReference>
<dbReference type="EMBL" id="LWBP01000208">
    <property type="protein sequence ID" value="OQP54392.1"/>
    <property type="molecule type" value="Genomic_DNA"/>
</dbReference>
<reference evidence="4" key="1">
    <citation type="submission" date="2016-04" db="EMBL/GenBank/DDBJ databases">
        <authorList>
            <person name="Chen L."/>
            <person name="Zhuang W."/>
            <person name="Wang G."/>
        </authorList>
    </citation>
    <scope>NUCLEOTIDE SEQUENCE [LARGE SCALE GENOMIC DNA]</scope>
    <source>
        <strain evidence="4">208</strain>
    </source>
</reference>
<dbReference type="SUPFAM" id="SSF51735">
    <property type="entry name" value="NAD(P)-binding Rossmann-fold domains"/>
    <property type="match status" value="1"/>
</dbReference>
<dbReference type="PANTHER" id="PTHR43669">
    <property type="entry name" value="5-KETO-D-GLUCONATE 5-REDUCTASE"/>
    <property type="match status" value="1"/>
</dbReference>
<name>A0A1V9F7Z2_9BACT</name>
<dbReference type="OrthoDB" id="670853at2"/>
<dbReference type="GO" id="GO:0016491">
    <property type="term" value="F:oxidoreductase activity"/>
    <property type="evidence" value="ECO:0007669"/>
    <property type="project" value="UniProtKB-KW"/>
</dbReference>
<dbReference type="PANTHER" id="PTHR43669:SF8">
    <property type="entry name" value="SHORT-CHAIN TYPE DEHYDROGENASE_REDUCTASE-RELATED"/>
    <property type="match status" value="1"/>
</dbReference>
<dbReference type="InterPro" id="IPR002347">
    <property type="entry name" value="SDR_fam"/>
</dbReference>
<dbReference type="AlphaFoldDB" id="A0A1V9F7Z2"/>
<dbReference type="Pfam" id="PF13561">
    <property type="entry name" value="adh_short_C2"/>
    <property type="match status" value="1"/>
</dbReference>